<dbReference type="InterPro" id="IPR013096">
    <property type="entry name" value="Cupin_2"/>
</dbReference>
<dbReference type="GO" id="GO:0046872">
    <property type="term" value="F:metal ion binding"/>
    <property type="evidence" value="ECO:0007669"/>
    <property type="project" value="UniProtKB-KW"/>
</dbReference>
<dbReference type="PATRIC" id="fig|1191523.3.peg.1594"/>
<dbReference type="InterPro" id="IPR051610">
    <property type="entry name" value="GPI/OXD"/>
</dbReference>
<dbReference type="eggNOG" id="COG1917">
    <property type="taxonomic scope" value="Bacteria"/>
</dbReference>
<keyword evidence="1" id="KW-0479">Metal-binding</keyword>
<dbReference type="InterPro" id="IPR014710">
    <property type="entry name" value="RmlC-like_jellyroll"/>
</dbReference>
<sequence>MKSLILFLFISVVIAAQDKPKQFTIDECVSQFDWEDTVGTKVGYQFWFVDKNFLDGRTLKMSVVAPHKATHAPHKHAEDEFFFVLEGTAEFYLDGETRIGKPYSSFYCPPNSMHGIRNVGDTELKYLVIKKYNMK</sequence>
<dbReference type="Proteomes" id="UP000009011">
    <property type="component" value="Chromosome"/>
</dbReference>
<keyword evidence="4" id="KW-1185">Reference proteome</keyword>
<dbReference type="InterPro" id="IPR011051">
    <property type="entry name" value="RmlC_Cupin_sf"/>
</dbReference>
<evidence type="ECO:0000256" key="1">
    <source>
        <dbReference type="ARBA" id="ARBA00022723"/>
    </source>
</evidence>
<dbReference type="AlphaFoldDB" id="I6Z6F2"/>
<name>I6Z6F2_MELRP</name>
<dbReference type="KEGG" id="mro:MROS_1503"/>
<evidence type="ECO:0000313" key="3">
    <source>
        <dbReference type="EMBL" id="AFN74740.1"/>
    </source>
</evidence>
<evidence type="ECO:0000259" key="2">
    <source>
        <dbReference type="Pfam" id="PF07883"/>
    </source>
</evidence>
<dbReference type="SUPFAM" id="SSF51182">
    <property type="entry name" value="RmlC-like cupins"/>
    <property type="match status" value="1"/>
</dbReference>
<organism evidence="3 4">
    <name type="scientific">Melioribacter roseus (strain DSM 23840 / JCM 17771 / VKM B-2668 / P3M-2)</name>
    <dbReference type="NCBI Taxonomy" id="1191523"/>
    <lineage>
        <taxon>Bacteria</taxon>
        <taxon>Pseudomonadati</taxon>
        <taxon>Ignavibacteriota</taxon>
        <taxon>Ignavibacteria</taxon>
        <taxon>Ignavibacteriales</taxon>
        <taxon>Melioribacteraceae</taxon>
        <taxon>Melioribacter</taxon>
    </lineage>
</organism>
<accession>I6Z6F2</accession>
<dbReference type="EMBL" id="CP003557">
    <property type="protein sequence ID" value="AFN74740.1"/>
    <property type="molecule type" value="Genomic_DNA"/>
</dbReference>
<gene>
    <name evidence="3" type="ordered locus">MROS_1503</name>
</gene>
<dbReference type="PANTHER" id="PTHR35848">
    <property type="entry name" value="OXALATE-BINDING PROTEIN"/>
    <property type="match status" value="1"/>
</dbReference>
<dbReference type="STRING" id="1191523.MROS_1503"/>
<proteinExistence type="predicted"/>
<dbReference type="PANTHER" id="PTHR35848:SF6">
    <property type="entry name" value="CUPIN TYPE-2 DOMAIN-CONTAINING PROTEIN"/>
    <property type="match status" value="1"/>
</dbReference>
<dbReference type="Pfam" id="PF07883">
    <property type="entry name" value="Cupin_2"/>
    <property type="match status" value="1"/>
</dbReference>
<dbReference type="RefSeq" id="WP_014856174.1">
    <property type="nucleotide sequence ID" value="NC_018178.1"/>
</dbReference>
<dbReference type="OrthoDB" id="9806121at2"/>
<reference evidence="3 4" key="1">
    <citation type="journal article" date="2013" name="PLoS ONE">
        <title>Genomic analysis of Melioribacter roseus, facultatively anaerobic organotrophic bacterium representing a novel deep lineage within Bacteriodetes/Chlorobi group.</title>
        <authorList>
            <person name="Kadnikov V.V."/>
            <person name="Mardanov A.V."/>
            <person name="Podosokorskaya O.A."/>
            <person name="Gavrilov S.N."/>
            <person name="Kublanov I.V."/>
            <person name="Beletsky A.V."/>
            <person name="Bonch-Osmolovskaya E.A."/>
            <person name="Ravin N.V."/>
        </authorList>
    </citation>
    <scope>NUCLEOTIDE SEQUENCE [LARGE SCALE GENOMIC DNA]</scope>
    <source>
        <strain evidence="4">JCM 17771 / P3M-2</strain>
    </source>
</reference>
<protein>
    <recommendedName>
        <fullName evidence="2">Cupin type-2 domain-containing protein</fullName>
    </recommendedName>
</protein>
<dbReference type="Gene3D" id="2.60.120.10">
    <property type="entry name" value="Jelly Rolls"/>
    <property type="match status" value="1"/>
</dbReference>
<feature type="domain" description="Cupin type-2" evidence="2">
    <location>
        <begin position="63"/>
        <end position="129"/>
    </location>
</feature>
<evidence type="ECO:0000313" key="4">
    <source>
        <dbReference type="Proteomes" id="UP000009011"/>
    </source>
</evidence>
<dbReference type="HOGENOM" id="CLU_1852688_0_0_10"/>